<keyword evidence="2 8" id="KW-0808">Transferase</keyword>
<evidence type="ECO:0000256" key="3">
    <source>
        <dbReference type="ARBA" id="ARBA00022741"/>
    </source>
</evidence>
<reference evidence="10 11" key="1">
    <citation type="submission" date="2024-06" db="EMBL/GenBank/DDBJ databases">
        <title>A chromosome level genome sequence of Diviner's sage (Salvia divinorum).</title>
        <authorList>
            <person name="Ford S.A."/>
            <person name="Ro D.-K."/>
            <person name="Ness R.W."/>
            <person name="Phillips M.A."/>
        </authorList>
    </citation>
    <scope>NUCLEOTIDE SEQUENCE [LARGE SCALE GENOMIC DNA]</scope>
    <source>
        <strain evidence="10">SAF-2024a</strain>
        <tissue evidence="10">Leaf</tissue>
    </source>
</reference>
<keyword evidence="11" id="KW-1185">Reference proteome</keyword>
<dbReference type="InterPro" id="IPR005522">
    <property type="entry name" value="IPK"/>
</dbReference>
<dbReference type="EMBL" id="JBEAFC010000014">
    <property type="protein sequence ID" value="KAL1533255.1"/>
    <property type="molecule type" value="Genomic_DNA"/>
</dbReference>
<evidence type="ECO:0000256" key="4">
    <source>
        <dbReference type="ARBA" id="ARBA00022777"/>
    </source>
</evidence>
<proteinExistence type="inferred from homology"/>
<keyword evidence="3 8" id="KW-0547">Nucleotide-binding</keyword>
<comment type="similarity">
    <text evidence="1 8">Belongs to the inositol phosphokinase (IPK) family.</text>
</comment>
<evidence type="ECO:0000256" key="8">
    <source>
        <dbReference type="RuleBase" id="RU363090"/>
    </source>
</evidence>
<evidence type="ECO:0000256" key="9">
    <source>
        <dbReference type="SAM" id="MobiDB-lite"/>
    </source>
</evidence>
<comment type="caution">
    <text evidence="10">The sequence shown here is derived from an EMBL/GenBank/DDBJ whole genome shotgun (WGS) entry which is preliminary data.</text>
</comment>
<evidence type="ECO:0000313" key="11">
    <source>
        <dbReference type="Proteomes" id="UP001567538"/>
    </source>
</evidence>
<organism evidence="10 11">
    <name type="scientific">Salvia divinorum</name>
    <name type="common">Maria pastora</name>
    <name type="synonym">Diviner's sage</name>
    <dbReference type="NCBI Taxonomy" id="28513"/>
    <lineage>
        <taxon>Eukaryota</taxon>
        <taxon>Viridiplantae</taxon>
        <taxon>Streptophyta</taxon>
        <taxon>Embryophyta</taxon>
        <taxon>Tracheophyta</taxon>
        <taxon>Spermatophyta</taxon>
        <taxon>Magnoliopsida</taxon>
        <taxon>eudicotyledons</taxon>
        <taxon>Gunneridae</taxon>
        <taxon>Pentapetalae</taxon>
        <taxon>asterids</taxon>
        <taxon>lamiids</taxon>
        <taxon>Lamiales</taxon>
        <taxon>Lamiaceae</taxon>
        <taxon>Nepetoideae</taxon>
        <taxon>Mentheae</taxon>
        <taxon>Salviinae</taxon>
        <taxon>Salvia</taxon>
        <taxon>Salvia subgen. Calosphace</taxon>
    </lineage>
</organism>
<dbReference type="AlphaFoldDB" id="A0ABD1FP24"/>
<evidence type="ECO:0000256" key="6">
    <source>
        <dbReference type="ARBA" id="ARBA00036164"/>
    </source>
</evidence>
<sequence length="230" mass="25532">MLKVPDHQVAGHKAGDGQLGPLVDDSGRFYKPLQGDERGANEVSFYMSFSSNTKIPDHFTRFFPKFDGTQLVEASDGSGMQPHLVLQDLTFDCVNLSIMDIKIGSRTWPPHAHEDYVQKCLKRRIGQLQVFHRVSGARIFGSSKVGYWEPKNKSSIQNLSADEVKLLLKNFVSSNASKETQMKPDCAFASAVYGGSTGECIMWKEPPGQKASLLIFPTFMKARVLLTITS</sequence>
<evidence type="ECO:0000256" key="7">
    <source>
        <dbReference type="ARBA" id="ARBA00036525"/>
    </source>
</evidence>
<feature type="region of interest" description="Disordered" evidence="9">
    <location>
        <begin position="1"/>
        <end position="20"/>
    </location>
</feature>
<gene>
    <name evidence="10" type="primary">IPK2</name>
    <name evidence="10" type="ORF">AAHA92_33165</name>
</gene>
<dbReference type="EC" id="2.7.1.140" evidence="8"/>
<dbReference type="InterPro" id="IPR038286">
    <property type="entry name" value="IPK_sf"/>
</dbReference>
<dbReference type="PANTHER" id="PTHR12400:SF51">
    <property type="entry name" value="INOSITOL POLYPHOSPHATE MULTIKINASE"/>
    <property type="match status" value="1"/>
</dbReference>
<evidence type="ECO:0000313" key="10">
    <source>
        <dbReference type="EMBL" id="KAL1533255.1"/>
    </source>
</evidence>
<evidence type="ECO:0000256" key="2">
    <source>
        <dbReference type="ARBA" id="ARBA00022679"/>
    </source>
</evidence>
<evidence type="ECO:0000256" key="1">
    <source>
        <dbReference type="ARBA" id="ARBA00007374"/>
    </source>
</evidence>
<dbReference type="GO" id="GO:0005524">
    <property type="term" value="F:ATP binding"/>
    <property type="evidence" value="ECO:0007669"/>
    <property type="project" value="UniProtKB-KW"/>
</dbReference>
<comment type="catalytic activity">
    <reaction evidence="7 8">
        <text>1D-myo-inositol 1,3,4,6-tetrakisphosphate + ATP = 1D-myo-inositol 1,3,4,5,6-pentakisphosphate + ADP + H(+)</text>
        <dbReference type="Rhea" id="RHEA:12717"/>
        <dbReference type="ChEBI" id="CHEBI:15378"/>
        <dbReference type="ChEBI" id="CHEBI:30616"/>
        <dbReference type="ChEBI" id="CHEBI:57660"/>
        <dbReference type="ChEBI" id="CHEBI:57733"/>
        <dbReference type="ChEBI" id="CHEBI:456216"/>
        <dbReference type="EC" id="2.7.1.140"/>
    </reaction>
</comment>
<dbReference type="Gene3D" id="3.30.470.160">
    <property type="entry name" value="Inositol polyphosphate kinase"/>
    <property type="match status" value="1"/>
</dbReference>
<keyword evidence="5 8" id="KW-0067">ATP-binding</keyword>
<dbReference type="SUPFAM" id="SSF56104">
    <property type="entry name" value="SAICAR synthase-like"/>
    <property type="match status" value="1"/>
</dbReference>
<dbReference type="Proteomes" id="UP001567538">
    <property type="component" value="Unassembled WGS sequence"/>
</dbReference>
<name>A0ABD1FP24_SALDI</name>
<evidence type="ECO:0000256" key="5">
    <source>
        <dbReference type="ARBA" id="ARBA00022840"/>
    </source>
</evidence>
<comment type="catalytic activity">
    <reaction evidence="6 8">
        <text>1D-myo-inositol 1,4,5-trisphosphate + 2 ATP = 1D-myo-inositol 1,3,4,5,6-pentakisphosphate + 2 ADP + 2 H(+)</text>
        <dbReference type="Rhea" id="RHEA:32359"/>
        <dbReference type="ChEBI" id="CHEBI:15378"/>
        <dbReference type="ChEBI" id="CHEBI:30616"/>
        <dbReference type="ChEBI" id="CHEBI:57733"/>
        <dbReference type="ChEBI" id="CHEBI:203600"/>
        <dbReference type="ChEBI" id="CHEBI:456216"/>
        <dbReference type="EC" id="2.7.1.151"/>
    </reaction>
</comment>
<dbReference type="PANTHER" id="PTHR12400">
    <property type="entry name" value="INOSITOL POLYPHOSPHATE KINASE"/>
    <property type="match status" value="1"/>
</dbReference>
<dbReference type="GO" id="GO:0016301">
    <property type="term" value="F:kinase activity"/>
    <property type="evidence" value="ECO:0007669"/>
    <property type="project" value="UniProtKB-KW"/>
</dbReference>
<comment type="function">
    <text evidence="8">Inositol phosphate kinase with a broad substrate specificity.</text>
</comment>
<protein>
    <recommendedName>
        <fullName evidence="8">Inositol polyphosphate multikinase</fullName>
        <ecNumber evidence="8">2.7.1.140</ecNumber>
        <ecNumber evidence="8">2.7.1.151</ecNumber>
    </recommendedName>
</protein>
<keyword evidence="4 8" id="KW-0418">Kinase</keyword>
<dbReference type="EC" id="2.7.1.151" evidence="8"/>
<dbReference type="Pfam" id="PF03770">
    <property type="entry name" value="IPK"/>
    <property type="match status" value="1"/>
</dbReference>
<accession>A0ABD1FP24</accession>